<dbReference type="Gene3D" id="3.60.15.10">
    <property type="entry name" value="Ribonuclease Z/Hydroxyacylglutathione hydrolase-like"/>
    <property type="match status" value="1"/>
</dbReference>
<reference evidence="8" key="1">
    <citation type="submission" date="2020-03" db="EMBL/GenBank/DDBJ databases">
        <title>Draft Genome Sequence of Cylindrodendrum hubeiense.</title>
        <authorList>
            <person name="Buettner E."/>
            <person name="Kellner H."/>
        </authorList>
    </citation>
    <scope>NUCLEOTIDE SEQUENCE</scope>
    <source>
        <strain evidence="8">IHI 201604</strain>
    </source>
</reference>
<dbReference type="InterPro" id="IPR050364">
    <property type="entry name" value="Cytochrome_P450_fung"/>
</dbReference>
<comment type="similarity">
    <text evidence="1">Belongs to the cytochrome P450 family.</text>
</comment>
<evidence type="ECO:0000256" key="2">
    <source>
        <dbReference type="ARBA" id="ARBA00022723"/>
    </source>
</evidence>
<keyword evidence="4 6" id="KW-0408">Iron</keyword>
<protein>
    <recommendedName>
        <fullName evidence="7">Metallo-beta-lactamase domain-containing protein</fullName>
    </recommendedName>
</protein>
<dbReference type="Pfam" id="PF00753">
    <property type="entry name" value="Lactamase_B"/>
    <property type="match status" value="1"/>
</dbReference>
<comment type="caution">
    <text evidence="8">The sequence shown here is derived from an EMBL/GenBank/DDBJ whole genome shotgun (WGS) entry which is preliminary data.</text>
</comment>
<evidence type="ECO:0000256" key="3">
    <source>
        <dbReference type="ARBA" id="ARBA00023002"/>
    </source>
</evidence>
<dbReference type="PRINTS" id="PR00385">
    <property type="entry name" value="P450"/>
</dbReference>
<evidence type="ECO:0000256" key="5">
    <source>
        <dbReference type="ARBA" id="ARBA00023033"/>
    </source>
</evidence>
<dbReference type="Gene3D" id="1.10.1040.10">
    <property type="entry name" value="N-(1-d-carboxylethyl)-l-norvaline Dehydrogenase, domain 2"/>
    <property type="match status" value="1"/>
</dbReference>
<dbReference type="InterPro" id="IPR001128">
    <property type="entry name" value="Cyt_P450"/>
</dbReference>
<dbReference type="EMBL" id="JAANBB010000048">
    <property type="protein sequence ID" value="KAF7553263.1"/>
    <property type="molecule type" value="Genomic_DNA"/>
</dbReference>
<dbReference type="GO" id="GO:0016705">
    <property type="term" value="F:oxidoreductase activity, acting on paired donors, with incorporation or reduction of molecular oxygen"/>
    <property type="evidence" value="ECO:0007669"/>
    <property type="project" value="InterPro"/>
</dbReference>
<dbReference type="SMART" id="SM00849">
    <property type="entry name" value="Lactamase_B"/>
    <property type="match status" value="1"/>
</dbReference>
<organism evidence="8 9">
    <name type="scientific">Cylindrodendrum hubeiense</name>
    <dbReference type="NCBI Taxonomy" id="595255"/>
    <lineage>
        <taxon>Eukaryota</taxon>
        <taxon>Fungi</taxon>
        <taxon>Dikarya</taxon>
        <taxon>Ascomycota</taxon>
        <taxon>Pezizomycotina</taxon>
        <taxon>Sordariomycetes</taxon>
        <taxon>Hypocreomycetidae</taxon>
        <taxon>Hypocreales</taxon>
        <taxon>Nectriaceae</taxon>
        <taxon>Cylindrodendrum</taxon>
    </lineage>
</organism>
<proteinExistence type="inferred from homology"/>
<dbReference type="GO" id="GO:0004497">
    <property type="term" value="F:monooxygenase activity"/>
    <property type="evidence" value="ECO:0007669"/>
    <property type="project" value="UniProtKB-KW"/>
</dbReference>
<dbReference type="InterPro" id="IPR036396">
    <property type="entry name" value="Cyt_P450_sf"/>
</dbReference>
<evidence type="ECO:0000256" key="1">
    <source>
        <dbReference type="ARBA" id="ARBA00010617"/>
    </source>
</evidence>
<dbReference type="InterPro" id="IPR008927">
    <property type="entry name" value="6-PGluconate_DH-like_C_sf"/>
</dbReference>
<comment type="cofactor">
    <cofactor evidence="6">
        <name>heme</name>
        <dbReference type="ChEBI" id="CHEBI:30413"/>
    </cofactor>
</comment>
<dbReference type="InterPro" id="IPR002401">
    <property type="entry name" value="Cyt_P450_E_grp-I"/>
</dbReference>
<evidence type="ECO:0000256" key="4">
    <source>
        <dbReference type="ARBA" id="ARBA00023004"/>
    </source>
</evidence>
<dbReference type="InterPro" id="IPR029154">
    <property type="entry name" value="HIBADH-like_NADP-bd"/>
</dbReference>
<dbReference type="CDD" id="cd11065">
    <property type="entry name" value="CYP64-like"/>
    <property type="match status" value="1"/>
</dbReference>
<dbReference type="PRINTS" id="PR00463">
    <property type="entry name" value="EP450I"/>
</dbReference>
<dbReference type="SUPFAM" id="SSF48179">
    <property type="entry name" value="6-phosphogluconate dehydrogenase C-terminal domain-like"/>
    <property type="match status" value="1"/>
</dbReference>
<keyword evidence="3" id="KW-0560">Oxidoreductase</keyword>
<dbReference type="GO" id="GO:0005506">
    <property type="term" value="F:iron ion binding"/>
    <property type="evidence" value="ECO:0007669"/>
    <property type="project" value="InterPro"/>
</dbReference>
<feature type="domain" description="Metallo-beta-lactamase" evidence="7">
    <location>
        <begin position="52"/>
        <end position="275"/>
    </location>
</feature>
<dbReference type="Pfam" id="PF00067">
    <property type="entry name" value="p450"/>
    <property type="match status" value="1"/>
</dbReference>
<dbReference type="SUPFAM" id="SSF51735">
    <property type="entry name" value="NAD(P)-binding Rossmann-fold domains"/>
    <property type="match status" value="1"/>
</dbReference>
<dbReference type="Proteomes" id="UP000722485">
    <property type="component" value="Unassembled WGS sequence"/>
</dbReference>
<dbReference type="InterPro" id="IPR036866">
    <property type="entry name" value="RibonucZ/Hydroxyglut_hydro"/>
</dbReference>
<dbReference type="SUPFAM" id="SSF56281">
    <property type="entry name" value="Metallo-hydrolase/oxidoreductase"/>
    <property type="match status" value="1"/>
</dbReference>
<keyword evidence="9" id="KW-1185">Reference proteome</keyword>
<evidence type="ECO:0000256" key="6">
    <source>
        <dbReference type="PIRSR" id="PIRSR602401-1"/>
    </source>
</evidence>
<dbReference type="Gene3D" id="1.10.630.10">
    <property type="entry name" value="Cytochrome P450"/>
    <property type="match status" value="1"/>
</dbReference>
<dbReference type="InterPro" id="IPR036291">
    <property type="entry name" value="NAD(P)-bd_dom_sf"/>
</dbReference>
<accession>A0A9P5HA58</accession>
<dbReference type="GO" id="GO:0020037">
    <property type="term" value="F:heme binding"/>
    <property type="evidence" value="ECO:0007669"/>
    <property type="project" value="InterPro"/>
</dbReference>
<dbReference type="OrthoDB" id="1055148at2759"/>
<dbReference type="CDD" id="cd07730">
    <property type="entry name" value="metallo-hydrolase-like_MBL-fold"/>
    <property type="match status" value="1"/>
</dbReference>
<dbReference type="Gene3D" id="3.40.50.720">
    <property type="entry name" value="NAD(P)-binding Rossmann-like Domain"/>
    <property type="match status" value="1"/>
</dbReference>
<dbReference type="GO" id="GO:0050661">
    <property type="term" value="F:NADP binding"/>
    <property type="evidence" value="ECO:0007669"/>
    <property type="project" value="InterPro"/>
</dbReference>
<dbReference type="GO" id="GO:0051287">
    <property type="term" value="F:NAD binding"/>
    <property type="evidence" value="ECO:0007669"/>
    <property type="project" value="InterPro"/>
</dbReference>
<evidence type="ECO:0000313" key="9">
    <source>
        <dbReference type="Proteomes" id="UP000722485"/>
    </source>
</evidence>
<gene>
    <name evidence="8" type="ORF">G7Z17_g3767</name>
</gene>
<evidence type="ECO:0000259" key="7">
    <source>
        <dbReference type="SMART" id="SM00849"/>
    </source>
</evidence>
<feature type="binding site" description="axial binding residue" evidence="6">
    <location>
        <position position="902"/>
    </location>
    <ligand>
        <name>heme</name>
        <dbReference type="ChEBI" id="CHEBI:30413"/>
    </ligand>
    <ligandPart>
        <name>Fe</name>
        <dbReference type="ChEBI" id="CHEBI:18248"/>
    </ligandPart>
</feature>
<keyword evidence="6" id="KW-0349">Heme</keyword>
<evidence type="ECO:0000313" key="8">
    <source>
        <dbReference type="EMBL" id="KAF7553263.1"/>
    </source>
</evidence>
<dbReference type="PANTHER" id="PTHR46300">
    <property type="entry name" value="P450, PUTATIVE (EUROFUNG)-RELATED-RELATED"/>
    <property type="match status" value="1"/>
</dbReference>
<dbReference type="InterPro" id="IPR006115">
    <property type="entry name" value="6PGDH_NADP-bd"/>
</dbReference>
<keyword evidence="5" id="KW-0503">Monooxygenase</keyword>
<dbReference type="InterPro" id="IPR013328">
    <property type="entry name" value="6PGD_dom2"/>
</dbReference>
<dbReference type="PANTHER" id="PTHR46300:SF2">
    <property type="entry name" value="CYTOCHROME P450 MONOOXYGENASE ALNH-RELATED"/>
    <property type="match status" value="1"/>
</dbReference>
<dbReference type="InterPro" id="IPR001279">
    <property type="entry name" value="Metallo-B-lactamas"/>
</dbReference>
<name>A0A9P5HA58_9HYPO</name>
<dbReference type="AlphaFoldDB" id="A0A9P5HA58"/>
<dbReference type="Pfam" id="PF03446">
    <property type="entry name" value="NAD_binding_2"/>
    <property type="match status" value="1"/>
</dbReference>
<dbReference type="Pfam" id="PF14833">
    <property type="entry name" value="NAD_binding_11"/>
    <property type="match status" value="1"/>
</dbReference>
<keyword evidence="2 6" id="KW-0479">Metal-binding</keyword>
<sequence length="984" mass="109539">MTANAISKQMMLPLDESEQKFVTVSPISGGSITLPERYFVDSVNSDARQTVPSLAFFITHPNYEGRHLRIMFDLGLRSSIAGYSDAQRRHLSNREPYLIGPGVAQVLCEGGIAPSDIDMVILSHVHYDHHGDPEHFRKAKFIVGPGTKDLLEHGLGATASHQNFTSNLLPQERVTELPNIGEEGTYKWETLGNFSAIDIFGDGSVYVLNSPGHLPGHINLLCRDILFTIVPEGSHVRVVYLDETNGVLSGDLTNKILIDCSTIDTATSTFVASEIRRKESTASFYDAPVSGGSLGAEKGTLTFMVGSSTIDPKWTILEHYLSKMGTSIFPCGAPTMGLVAKLSNNYCSSLIALATAEAMNIGMRSGMDPRVLANIFAASTAQSTICDKWCPVPGVVAEAPSSIGYKGGFKIQLMTKDLGLALDAGKMVGAKMFLGESGLDMAHPALFAISRFNHSDHWNLAVVLAPIAVFLTLYLYLVPNTFTDPRRKKLPPGPRGWPLVGNLYDLADSELVRDKVRDWHRKYGDVFYTKIGGTDYIWLSSPKAVKDLMDKKSAIYSSRPNLPLAQHVASGQSRQLFMPYGSDWRNLRKHSHGLLNQNASRKYQPVQNFESKVLLQDLLEQPDQFYTITRRYSASVIMLVAYGYRIPSFEDPLIAKIYGVLENLSVMMAPGAFAVESFPALAALPQWLFGNWRSWGERVFSHDSKVYLELWDTLKKTTDNGTARDCFCKDFYLSDPKKNGINDLLAAYTCGGLIEAGSETTATTINNWILAMVLFPTEMKKAQNEIDHVVGDGRLPEWEDEKDLPFVRAVIKETLRWRPVNKFGMYHASSEDDWYGDHFIPKGSVVVLNWWAIHRDSSRYSEPDTFDPSRYLDKPLSAAEYINSNDPNERDHFAYGAGRRVCPGVHLAEKSLFIVISRMLWGFNISKKRAANGSFIEPTTKMLPGFLSVPEPFDCDITCRSPKHEALMRTAFDEVQSEELDFRS</sequence>
<dbReference type="SUPFAM" id="SSF48264">
    <property type="entry name" value="Cytochrome P450"/>
    <property type="match status" value="1"/>
</dbReference>